<evidence type="ECO:0000313" key="3">
    <source>
        <dbReference type="Proteomes" id="UP000625711"/>
    </source>
</evidence>
<gene>
    <name evidence="2" type="ORF">GWI33_023208</name>
    <name evidence="1" type="ORF">GWI33_023210</name>
</gene>
<name>A0A834LY21_RHYFE</name>
<reference evidence="2" key="1">
    <citation type="submission" date="2020-08" db="EMBL/GenBank/DDBJ databases">
        <title>Genome sequencing and assembly of the red palm weevil Rhynchophorus ferrugineus.</title>
        <authorList>
            <person name="Dias G.B."/>
            <person name="Bergman C.M."/>
            <person name="Manee M."/>
        </authorList>
    </citation>
    <scope>NUCLEOTIDE SEQUENCE</scope>
    <source>
        <strain evidence="2">AA-2017</strain>
        <tissue evidence="2">Whole larva</tissue>
    </source>
</reference>
<evidence type="ECO:0000313" key="2">
    <source>
        <dbReference type="EMBL" id="KAF7264446.1"/>
    </source>
</evidence>
<dbReference type="EMBL" id="JAACXV010017004">
    <property type="protein sequence ID" value="KAF7264446.1"/>
    <property type="molecule type" value="Genomic_DNA"/>
</dbReference>
<organism evidence="2 3">
    <name type="scientific">Rhynchophorus ferrugineus</name>
    <name type="common">Red palm weevil</name>
    <name type="synonym">Curculio ferrugineus</name>
    <dbReference type="NCBI Taxonomy" id="354439"/>
    <lineage>
        <taxon>Eukaryota</taxon>
        <taxon>Metazoa</taxon>
        <taxon>Ecdysozoa</taxon>
        <taxon>Arthropoda</taxon>
        <taxon>Hexapoda</taxon>
        <taxon>Insecta</taxon>
        <taxon>Pterygota</taxon>
        <taxon>Neoptera</taxon>
        <taxon>Endopterygota</taxon>
        <taxon>Coleoptera</taxon>
        <taxon>Polyphaga</taxon>
        <taxon>Cucujiformia</taxon>
        <taxon>Curculionidae</taxon>
        <taxon>Dryophthorinae</taxon>
        <taxon>Rhynchophorus</taxon>
    </lineage>
</organism>
<dbReference type="Proteomes" id="UP000625711">
    <property type="component" value="Unassembled WGS sequence"/>
</dbReference>
<protein>
    <submittedName>
        <fullName evidence="2">Uncharacterized protein</fullName>
    </submittedName>
</protein>
<accession>A0A834LY21</accession>
<proteinExistence type="predicted"/>
<dbReference type="EMBL" id="JAACXV010017005">
    <property type="protein sequence ID" value="KAF7264444.1"/>
    <property type="molecule type" value="Genomic_DNA"/>
</dbReference>
<sequence length="179" mass="20619">MVVAVAVTARCEIDENATPRKRAPTCLLDKFCWKLLDHAPIARLSPKLKQHSDGQRFSKDQEGKETVTRFIGGLEEGFQKWITRQEKCVQKSGGYIEKWFKAQAFRCTPMSGRARKNRGFTEIHKRRKRRKTNRQSKASKTMEREYRIAMGVFINTGVKEASQSIGQWSVTVLRSRANI</sequence>
<comment type="caution">
    <text evidence="2">The sequence shown here is derived from an EMBL/GenBank/DDBJ whole genome shotgun (WGS) entry which is preliminary data.</text>
</comment>
<keyword evidence="3" id="KW-1185">Reference proteome</keyword>
<dbReference type="AlphaFoldDB" id="A0A834LY21"/>
<evidence type="ECO:0000313" key="1">
    <source>
        <dbReference type="EMBL" id="KAF7264444.1"/>
    </source>
</evidence>